<protein>
    <submittedName>
        <fullName evidence="4 5">Uncharacterized protein LOC111480312</fullName>
    </submittedName>
</protein>
<dbReference type="RefSeq" id="XP_022981050.1">
    <property type="nucleotide sequence ID" value="XM_023125282.1"/>
</dbReference>
<dbReference type="PANTHER" id="PTHR35278">
    <property type="entry name" value="TRANSMEMBRANE PROTEIN-RELATED"/>
    <property type="match status" value="1"/>
</dbReference>
<dbReference type="Proteomes" id="UP000504608">
    <property type="component" value="Unplaced"/>
</dbReference>
<dbReference type="PANTHER" id="PTHR35278:SF1">
    <property type="entry name" value="F8K7.16"/>
    <property type="match status" value="1"/>
</dbReference>
<dbReference type="AlphaFoldDB" id="A0A6J1IVE5"/>
<organism evidence="3 5">
    <name type="scientific">Cucurbita maxima</name>
    <name type="common">Pumpkin</name>
    <name type="synonym">Winter squash</name>
    <dbReference type="NCBI Taxonomy" id="3661"/>
    <lineage>
        <taxon>Eukaryota</taxon>
        <taxon>Viridiplantae</taxon>
        <taxon>Streptophyta</taxon>
        <taxon>Embryophyta</taxon>
        <taxon>Tracheophyta</taxon>
        <taxon>Spermatophyta</taxon>
        <taxon>Magnoliopsida</taxon>
        <taxon>eudicotyledons</taxon>
        <taxon>Gunneridae</taxon>
        <taxon>Pentapetalae</taxon>
        <taxon>rosids</taxon>
        <taxon>fabids</taxon>
        <taxon>Cucurbitales</taxon>
        <taxon>Cucurbitaceae</taxon>
        <taxon>Cucurbiteae</taxon>
        <taxon>Cucurbita</taxon>
    </lineage>
</organism>
<feature type="transmembrane region" description="Helical" evidence="2">
    <location>
        <begin position="64"/>
        <end position="82"/>
    </location>
</feature>
<keyword evidence="2" id="KW-0812">Transmembrane</keyword>
<evidence type="ECO:0000313" key="3">
    <source>
        <dbReference type="Proteomes" id="UP000504608"/>
    </source>
</evidence>
<name>A0A6J1IVE5_CUCMA</name>
<sequence length="232" mass="26803">MLNLSDAMGNVASSLASGLFLALNKVFGSPLDFLSGKSCSSVCGSTWDFICYIENFCVANLLKMGMVVILAYFVLLLLYLFHKIGIFGCIGRGFCRMIWTCLASYCHAWEYCCTFMCVKLASVKRTRRCHRRRDLEEELESEEEAKHRYGSSCDSSNDSEKIESRRSERVSRKRRRSHRGSQTSKTLRPTSHGIRVRSGRVLVYSKHGSSKFVQKKRKYRRGRQRQRREYEI</sequence>
<feature type="compositionally biased region" description="Basic residues" evidence="1">
    <location>
        <begin position="213"/>
        <end position="226"/>
    </location>
</feature>
<evidence type="ECO:0000256" key="1">
    <source>
        <dbReference type="SAM" id="MobiDB-lite"/>
    </source>
</evidence>
<evidence type="ECO:0000256" key="2">
    <source>
        <dbReference type="SAM" id="Phobius"/>
    </source>
</evidence>
<dbReference type="RefSeq" id="XP_022981051.1">
    <property type="nucleotide sequence ID" value="XM_023125283.1"/>
</dbReference>
<evidence type="ECO:0000313" key="5">
    <source>
        <dbReference type="RefSeq" id="XP_022981051.1"/>
    </source>
</evidence>
<keyword evidence="2" id="KW-1133">Transmembrane helix</keyword>
<dbReference type="GeneID" id="111480312"/>
<keyword evidence="3" id="KW-1185">Reference proteome</keyword>
<keyword evidence="2" id="KW-0472">Membrane</keyword>
<proteinExistence type="predicted"/>
<feature type="region of interest" description="Disordered" evidence="1">
    <location>
        <begin position="146"/>
        <end position="232"/>
    </location>
</feature>
<dbReference type="KEGG" id="cmax:111480312"/>
<feature type="compositionally biased region" description="Basic and acidic residues" evidence="1">
    <location>
        <begin position="158"/>
        <end position="170"/>
    </location>
</feature>
<evidence type="ECO:0000313" key="4">
    <source>
        <dbReference type="RefSeq" id="XP_022981050.1"/>
    </source>
</evidence>
<dbReference type="OrthoDB" id="1916120at2759"/>
<gene>
    <name evidence="4 5" type="primary">LOC111480312</name>
</gene>
<accession>A0A6J1IVE5</accession>
<reference evidence="4 5" key="1">
    <citation type="submission" date="2025-04" db="UniProtKB">
        <authorList>
            <consortium name="RefSeq"/>
        </authorList>
    </citation>
    <scope>IDENTIFICATION</scope>
    <source>
        <tissue evidence="4 5">Young leaves</tissue>
    </source>
</reference>